<evidence type="ECO:0000313" key="11">
    <source>
        <dbReference type="Proteomes" id="UP000061457"/>
    </source>
</evidence>
<keyword evidence="11" id="KW-1185">Reference proteome</keyword>
<evidence type="ECO:0000256" key="5">
    <source>
        <dbReference type="ARBA" id="ARBA00023136"/>
    </source>
</evidence>
<dbReference type="EMBL" id="CP013187">
    <property type="protein sequence ID" value="ALO43438.1"/>
    <property type="molecule type" value="Genomic_DNA"/>
</dbReference>
<evidence type="ECO:0000256" key="1">
    <source>
        <dbReference type="ARBA" id="ARBA00004651"/>
    </source>
</evidence>
<dbReference type="InterPro" id="IPR003838">
    <property type="entry name" value="ABC3_permease_C"/>
</dbReference>
<feature type="compositionally biased region" description="Basic and acidic residues" evidence="6">
    <location>
        <begin position="233"/>
        <end position="268"/>
    </location>
</feature>
<dbReference type="PATRIC" id="fig|161398.10.peg.3013"/>
<evidence type="ECO:0000256" key="3">
    <source>
        <dbReference type="ARBA" id="ARBA00022692"/>
    </source>
</evidence>
<proteinExistence type="predicted"/>
<dbReference type="KEGG" id="pphe:PP2015_2955"/>
<dbReference type="InterPro" id="IPR051125">
    <property type="entry name" value="ABC-4/HrtB_transporter"/>
</dbReference>
<keyword evidence="5 7" id="KW-0472">Membrane</keyword>
<evidence type="ECO:0000259" key="9">
    <source>
        <dbReference type="Pfam" id="PF12704"/>
    </source>
</evidence>
<name>A0A0S2K5V0_9GAMM</name>
<dbReference type="AlphaFoldDB" id="A0A0S2K5V0"/>
<feature type="domain" description="MacB-like periplasmic core" evidence="9">
    <location>
        <begin position="19"/>
        <end position="203"/>
    </location>
</feature>
<reference evidence="10 11" key="1">
    <citation type="submission" date="2015-11" db="EMBL/GenBank/DDBJ databases">
        <authorList>
            <person name="Zhang Y."/>
            <person name="Guo Z."/>
        </authorList>
    </citation>
    <scope>NUCLEOTIDE SEQUENCE [LARGE SCALE GENOMIC DNA]</scope>
    <source>
        <strain evidence="10 11">KCTC 12086</strain>
    </source>
</reference>
<dbReference type="PANTHER" id="PTHR43738">
    <property type="entry name" value="ABC TRANSPORTER, MEMBRANE PROTEIN"/>
    <property type="match status" value="1"/>
</dbReference>
<feature type="transmembrane region" description="Helical" evidence="7">
    <location>
        <begin position="437"/>
        <end position="458"/>
    </location>
</feature>
<feature type="transmembrane region" description="Helical" evidence="7">
    <location>
        <begin position="384"/>
        <end position="417"/>
    </location>
</feature>
<keyword evidence="2" id="KW-1003">Cell membrane</keyword>
<evidence type="ECO:0000256" key="4">
    <source>
        <dbReference type="ARBA" id="ARBA00022989"/>
    </source>
</evidence>
<comment type="subcellular location">
    <subcellularLocation>
        <location evidence="1">Cell membrane</location>
        <topology evidence="1">Multi-pass membrane protein</topology>
    </subcellularLocation>
</comment>
<evidence type="ECO:0000256" key="6">
    <source>
        <dbReference type="SAM" id="MobiDB-lite"/>
    </source>
</evidence>
<dbReference type="RefSeq" id="WP_058031095.1">
    <property type="nucleotide sequence ID" value="NZ_CP013187.1"/>
</dbReference>
<gene>
    <name evidence="10" type="ORF">PP2015_2955</name>
</gene>
<feature type="transmembrane region" description="Helical" evidence="7">
    <location>
        <begin position="16"/>
        <end position="35"/>
    </location>
</feature>
<keyword evidence="3 7" id="KW-0812">Transmembrane</keyword>
<dbReference type="GO" id="GO:0005886">
    <property type="term" value="C:plasma membrane"/>
    <property type="evidence" value="ECO:0007669"/>
    <property type="project" value="UniProtKB-SubCell"/>
</dbReference>
<dbReference type="STRING" id="161398.PP2015_2955"/>
<feature type="region of interest" description="Disordered" evidence="6">
    <location>
        <begin position="210"/>
        <end position="274"/>
    </location>
</feature>
<organism evidence="10 11">
    <name type="scientific">Pseudoalteromonas phenolica</name>
    <dbReference type="NCBI Taxonomy" id="161398"/>
    <lineage>
        <taxon>Bacteria</taxon>
        <taxon>Pseudomonadati</taxon>
        <taxon>Pseudomonadota</taxon>
        <taxon>Gammaproteobacteria</taxon>
        <taxon>Alteromonadales</taxon>
        <taxon>Pseudoalteromonadaceae</taxon>
        <taxon>Pseudoalteromonas</taxon>
    </lineage>
</organism>
<dbReference type="Proteomes" id="UP000061457">
    <property type="component" value="Chromosome I"/>
</dbReference>
<feature type="transmembrane region" description="Helical" evidence="7">
    <location>
        <begin position="339"/>
        <end position="363"/>
    </location>
</feature>
<evidence type="ECO:0000256" key="7">
    <source>
        <dbReference type="SAM" id="Phobius"/>
    </source>
</evidence>
<evidence type="ECO:0000259" key="8">
    <source>
        <dbReference type="Pfam" id="PF02687"/>
    </source>
</evidence>
<dbReference type="PANTHER" id="PTHR43738:SF2">
    <property type="entry name" value="ABC TRANSPORTER PERMEASE"/>
    <property type="match status" value="1"/>
</dbReference>
<keyword evidence="4 7" id="KW-1133">Transmembrane helix</keyword>
<dbReference type="OrthoDB" id="9801912at2"/>
<evidence type="ECO:0000256" key="2">
    <source>
        <dbReference type="ARBA" id="ARBA00022475"/>
    </source>
</evidence>
<dbReference type="Pfam" id="PF12704">
    <property type="entry name" value="MacB_PCD"/>
    <property type="match status" value="1"/>
</dbReference>
<sequence>MNLASLAFKSSWNRKSSVLLTLFTIAISVMLLLSIERVRQEAKSSFANTISGTDLIVGARTGDIQLLLSSVFRIGHANNAVQWQSYEYIKQQRGVAWTIPISLGDSHKGHAVLGTDSSYFTHFRYGKKQMLAFEHGRAFHNGREVVLGSDVAKKLNYHLGEQIVISHGMGNTSFHHHDDNPMTIVGILKPTGTPVDRTVHVPLIAIDEMHGSGHNASPRMIGKAINKPPNESVHSHDEHKHEDHDHHSHDDHSHGEHEHDDHSHGEHQHKTHQLVESEPGDLIGEPKQITAFLMGFDSPLYTLQVRRNINQYKGEPLLAIMPGVTLRELWGMLDIVEKILLLFSIVVVIISLLGMLTTLLATLNQRRRELAILRSVGARPWHIFSLLTSEAVIITLLGCLLGTTLFFVAILLAQPVLQTQFGISLSLSMLSSYEVKLLGAIMLAGTVMGLFPALRAYYYSLSDGMSIKV</sequence>
<protein>
    <submittedName>
        <fullName evidence="10">ABC-type transport system</fullName>
    </submittedName>
</protein>
<dbReference type="InterPro" id="IPR025857">
    <property type="entry name" value="MacB_PCD"/>
</dbReference>
<feature type="domain" description="ABC3 transporter permease C-terminal" evidence="8">
    <location>
        <begin position="342"/>
        <end position="457"/>
    </location>
</feature>
<evidence type="ECO:0000313" key="10">
    <source>
        <dbReference type="EMBL" id="ALO43438.1"/>
    </source>
</evidence>
<dbReference type="Pfam" id="PF02687">
    <property type="entry name" value="FtsX"/>
    <property type="match status" value="1"/>
</dbReference>
<accession>A0A0S2K5V0</accession>